<protein>
    <submittedName>
        <fullName evidence="9">Alanine glycine permease</fullName>
    </submittedName>
</protein>
<dbReference type="InterPro" id="IPR001463">
    <property type="entry name" value="Na/Ala_symport"/>
</dbReference>
<dbReference type="Gene3D" id="1.20.1740.10">
    <property type="entry name" value="Amino acid/polyamine transporter I"/>
    <property type="match status" value="1"/>
</dbReference>
<evidence type="ECO:0000256" key="8">
    <source>
        <dbReference type="RuleBase" id="RU363064"/>
    </source>
</evidence>
<feature type="transmembrane region" description="Helical" evidence="8">
    <location>
        <begin position="23"/>
        <end position="51"/>
    </location>
</feature>
<evidence type="ECO:0000256" key="3">
    <source>
        <dbReference type="ARBA" id="ARBA00022448"/>
    </source>
</evidence>
<comment type="subcellular location">
    <subcellularLocation>
        <location evidence="1 8">Cell membrane</location>
        <topology evidence="1 8">Multi-pass membrane protein</topology>
    </subcellularLocation>
</comment>
<gene>
    <name evidence="9" type="ORF">GCM10017783_24960</name>
</gene>
<keyword evidence="4 8" id="KW-1003">Cell membrane</keyword>
<evidence type="ECO:0000313" key="10">
    <source>
        <dbReference type="Proteomes" id="UP000632154"/>
    </source>
</evidence>
<comment type="caution">
    <text evidence="9">The sequence shown here is derived from an EMBL/GenBank/DDBJ whole genome shotgun (WGS) entry which is preliminary data.</text>
</comment>
<name>A0ABQ3KC29_9DEIO</name>
<evidence type="ECO:0000256" key="6">
    <source>
        <dbReference type="ARBA" id="ARBA00022989"/>
    </source>
</evidence>
<feature type="transmembrane region" description="Helical" evidence="8">
    <location>
        <begin position="329"/>
        <end position="356"/>
    </location>
</feature>
<feature type="transmembrane region" description="Helical" evidence="8">
    <location>
        <begin position="173"/>
        <end position="193"/>
    </location>
</feature>
<dbReference type="EMBL" id="BNAL01000052">
    <property type="protein sequence ID" value="GHG11623.1"/>
    <property type="molecule type" value="Genomic_DNA"/>
</dbReference>
<evidence type="ECO:0000256" key="4">
    <source>
        <dbReference type="ARBA" id="ARBA00022475"/>
    </source>
</evidence>
<feature type="transmembrane region" description="Helical" evidence="8">
    <location>
        <begin position="246"/>
        <end position="266"/>
    </location>
</feature>
<feature type="transmembrane region" description="Helical" evidence="8">
    <location>
        <begin position="213"/>
        <end position="234"/>
    </location>
</feature>
<comment type="similarity">
    <text evidence="2 8">Belongs to the alanine or glycine:cation symporter (AGCS) (TC 2.A.25) family.</text>
</comment>
<feature type="transmembrane region" description="Helical" evidence="8">
    <location>
        <begin position="422"/>
        <end position="440"/>
    </location>
</feature>
<dbReference type="RefSeq" id="WP_229839118.1">
    <property type="nucleotide sequence ID" value="NZ_BNAL01000052.1"/>
</dbReference>
<keyword evidence="5 8" id="KW-0812">Transmembrane</keyword>
<dbReference type="PRINTS" id="PR00175">
    <property type="entry name" value="NAALASMPORT"/>
</dbReference>
<dbReference type="PANTHER" id="PTHR30330">
    <property type="entry name" value="AGSS FAMILY TRANSPORTER, SODIUM-ALANINE"/>
    <property type="match status" value="1"/>
</dbReference>
<evidence type="ECO:0000256" key="1">
    <source>
        <dbReference type="ARBA" id="ARBA00004651"/>
    </source>
</evidence>
<keyword evidence="6 8" id="KW-1133">Transmembrane helix</keyword>
<keyword evidence="7 8" id="KW-0472">Membrane</keyword>
<reference evidence="10" key="1">
    <citation type="journal article" date="2019" name="Int. J. Syst. Evol. Microbiol.">
        <title>The Global Catalogue of Microorganisms (GCM) 10K type strain sequencing project: providing services to taxonomists for standard genome sequencing and annotation.</title>
        <authorList>
            <consortium name="The Broad Institute Genomics Platform"/>
            <consortium name="The Broad Institute Genome Sequencing Center for Infectious Disease"/>
            <person name="Wu L."/>
            <person name="Ma J."/>
        </authorList>
    </citation>
    <scope>NUCLEOTIDE SEQUENCE [LARGE SCALE GENOMIC DNA]</scope>
    <source>
        <strain evidence="10">CGMCC 1.18439</strain>
    </source>
</reference>
<keyword evidence="8" id="KW-0769">Symport</keyword>
<dbReference type="Proteomes" id="UP000632154">
    <property type="component" value="Unassembled WGS sequence"/>
</dbReference>
<keyword evidence="10" id="KW-1185">Reference proteome</keyword>
<proteinExistence type="inferred from homology"/>
<evidence type="ECO:0000256" key="7">
    <source>
        <dbReference type="ARBA" id="ARBA00023136"/>
    </source>
</evidence>
<keyword evidence="3 8" id="KW-0813">Transport</keyword>
<feature type="transmembrane region" description="Helical" evidence="8">
    <location>
        <begin position="376"/>
        <end position="401"/>
    </location>
</feature>
<feature type="transmembrane region" description="Helical" evidence="8">
    <location>
        <begin position="446"/>
        <end position="465"/>
    </location>
</feature>
<dbReference type="NCBIfam" id="TIGR00835">
    <property type="entry name" value="agcS"/>
    <property type="match status" value="1"/>
</dbReference>
<feature type="transmembrane region" description="Helical" evidence="8">
    <location>
        <begin position="272"/>
        <end position="295"/>
    </location>
</feature>
<organism evidence="9 10">
    <name type="scientific">Deinococcus piscis</name>
    <dbReference type="NCBI Taxonomy" id="394230"/>
    <lineage>
        <taxon>Bacteria</taxon>
        <taxon>Thermotogati</taxon>
        <taxon>Deinococcota</taxon>
        <taxon>Deinococci</taxon>
        <taxon>Deinococcales</taxon>
        <taxon>Deinococcaceae</taxon>
        <taxon>Deinococcus</taxon>
    </lineage>
</organism>
<dbReference type="PANTHER" id="PTHR30330:SF3">
    <property type="entry name" value="TRANSCRIPTIONAL REGULATOR, LRP FAMILY"/>
    <property type="match status" value="1"/>
</dbReference>
<evidence type="ECO:0000256" key="2">
    <source>
        <dbReference type="ARBA" id="ARBA00009261"/>
    </source>
</evidence>
<evidence type="ECO:0000313" key="9">
    <source>
        <dbReference type="EMBL" id="GHG11623.1"/>
    </source>
</evidence>
<evidence type="ECO:0000256" key="5">
    <source>
        <dbReference type="ARBA" id="ARBA00022692"/>
    </source>
</evidence>
<sequence>MAESFDARINAALTPISNAFSSVIFYSVPIAGTSLPLIVVWLLAASIFFTLRFKFINLRMFRHGIDLVRGRYSSTFEDSPGQITHFQALTTAVSGTVGLGNIAGVAVAIGLGGPGATFWMILAGLLGMSTKFVECTLGVKYRRINEDGTVSGGPMYYLKNGLNERGLGKLGRVLAILFAVGLMGGALGGGNMFQSNQAFAQLLGATGGDASPLQGYGWAFGLVLAGLVAAVIFGGVSKIAAVTSRLVPFMAGLYILTIVYVLTVNASAIPGAFSAILTGAFSPQGITGGIIGVMIQGIRRATFSNEAGIGAAAVAHSAVKTSRPITEGFVALLEPFIDTVLVCTMTALALIVTGVYDPALGYQGVQMTDAAFRAGAPWFSWILTISVVLFAFSTILGYAYYGQKATGYLFGESVLARTIFRIVFLMATVVGATMSLGAVVDLSDSLLFFMSIPNIIGLYLLTPVVKRELDQYMTDLRSGAIPKYRHGVHQAGD</sequence>
<dbReference type="Pfam" id="PF01235">
    <property type="entry name" value="Na_Ala_symp"/>
    <property type="match status" value="1"/>
</dbReference>
<accession>A0ABQ3KC29</accession>